<dbReference type="SMART" id="SM00943">
    <property type="entry name" value="Prim-Pol"/>
    <property type="match status" value="1"/>
</dbReference>
<dbReference type="EMBL" id="NRGR01000019">
    <property type="protein sequence ID" value="PCC38997.1"/>
    <property type="molecule type" value="Genomic_DNA"/>
</dbReference>
<dbReference type="RefSeq" id="WP_096197292.1">
    <property type="nucleotide sequence ID" value="NZ_JBQQIN010000001.1"/>
</dbReference>
<gene>
    <name evidence="3" type="ORF">CIK66_11700</name>
</gene>
<proteinExistence type="predicted"/>
<keyword evidence="4" id="KW-1185">Reference proteome</keyword>
<feature type="region of interest" description="Disordered" evidence="1">
    <location>
        <begin position="191"/>
        <end position="212"/>
    </location>
</feature>
<dbReference type="Proteomes" id="UP000218598">
    <property type="component" value="Unassembled WGS sequence"/>
</dbReference>
<feature type="region of interest" description="Disordered" evidence="1">
    <location>
        <begin position="272"/>
        <end position="309"/>
    </location>
</feature>
<dbReference type="InterPro" id="IPR015330">
    <property type="entry name" value="DNA_primase/pol_bifunc_N"/>
</dbReference>
<evidence type="ECO:0000313" key="4">
    <source>
        <dbReference type="Proteomes" id="UP000218598"/>
    </source>
</evidence>
<feature type="domain" description="DNA primase/polymerase bifunctional N-terminal" evidence="2">
    <location>
        <begin position="24"/>
        <end position="180"/>
    </location>
</feature>
<evidence type="ECO:0000259" key="2">
    <source>
        <dbReference type="SMART" id="SM00943"/>
    </source>
</evidence>
<feature type="compositionally biased region" description="Basic and acidic residues" evidence="1">
    <location>
        <begin position="274"/>
        <end position="296"/>
    </location>
</feature>
<reference evidence="3 4" key="1">
    <citation type="journal article" date="2017" name="Elife">
        <title>Extensive horizontal gene transfer in cheese-associated bacteria.</title>
        <authorList>
            <person name="Bonham K.S."/>
            <person name="Wolfe B.E."/>
            <person name="Dutton R.J."/>
        </authorList>
    </citation>
    <scope>NUCLEOTIDE SEQUENCE [LARGE SCALE GENOMIC DNA]</scope>
    <source>
        <strain evidence="3 4">341_9</strain>
    </source>
</reference>
<dbReference type="OrthoDB" id="3218228at2"/>
<comment type="caution">
    <text evidence="3">The sequence shown here is derived from an EMBL/GenBank/DDBJ whole genome shotgun (WGS) entry which is preliminary data.</text>
</comment>
<sequence length="309" mass="33321">MAARTSFTTALAGLAPDTPLPVAARLFAQAGVPVFPCAPGGKNPLTEHGFHDATADLRQVESWWRRFPAANIGMPTGSASGVVVVDVDVHGVNGYEAFRRARQTGLMNGWEALVRSPTGGLHIYYPAALTSEQPSWQAGRAGIDFRGDRGYIIVPPSRRIIDGETALYRLASLSPTPGRALDAAALRRFLDPPRPPRRLPERGSSPGRADPVKLAKWLGGERTDRNHKLFWASCVLAEEGVPYREALDAMLTVAQPDFGQREIARTVASGYKRIHGDAPRPRDSDTARATPGHDLDAGPVGRVASRGLR</sequence>
<dbReference type="CDD" id="cd04859">
    <property type="entry name" value="Prim_Pol"/>
    <property type="match status" value="1"/>
</dbReference>
<protein>
    <submittedName>
        <fullName evidence="3">DNA primase</fullName>
    </submittedName>
</protein>
<name>A0A2A3YI78_9MICO</name>
<evidence type="ECO:0000256" key="1">
    <source>
        <dbReference type="SAM" id="MobiDB-lite"/>
    </source>
</evidence>
<accession>A0A2A3YI78</accession>
<dbReference type="AlphaFoldDB" id="A0A2A3YI78"/>
<organism evidence="3 4">
    <name type="scientific">Brachybacterium alimentarium</name>
    <dbReference type="NCBI Taxonomy" id="47845"/>
    <lineage>
        <taxon>Bacteria</taxon>
        <taxon>Bacillati</taxon>
        <taxon>Actinomycetota</taxon>
        <taxon>Actinomycetes</taxon>
        <taxon>Micrococcales</taxon>
        <taxon>Dermabacteraceae</taxon>
        <taxon>Brachybacterium</taxon>
    </lineage>
</organism>
<evidence type="ECO:0000313" key="3">
    <source>
        <dbReference type="EMBL" id="PCC38997.1"/>
    </source>
</evidence>
<dbReference type="SUPFAM" id="SSF56747">
    <property type="entry name" value="Prim-pol domain"/>
    <property type="match status" value="1"/>
</dbReference>
<dbReference type="Pfam" id="PF09250">
    <property type="entry name" value="Prim-Pol"/>
    <property type="match status" value="1"/>
</dbReference>